<evidence type="ECO:0000259" key="6">
    <source>
        <dbReference type="Pfam" id="PF07980"/>
    </source>
</evidence>
<proteinExistence type="inferred from homology"/>
<comment type="subcellular location">
    <subcellularLocation>
        <location evidence="1">Cell outer membrane</location>
    </subcellularLocation>
</comment>
<dbReference type="GO" id="GO:0009279">
    <property type="term" value="C:cell outer membrane"/>
    <property type="evidence" value="ECO:0007669"/>
    <property type="project" value="UniProtKB-SubCell"/>
</dbReference>
<dbReference type="SUPFAM" id="SSF48452">
    <property type="entry name" value="TPR-like"/>
    <property type="match status" value="1"/>
</dbReference>
<dbReference type="PROSITE" id="PS51257">
    <property type="entry name" value="PROKAR_LIPOPROTEIN"/>
    <property type="match status" value="1"/>
</dbReference>
<dbReference type="Gene3D" id="1.25.40.390">
    <property type="match status" value="1"/>
</dbReference>
<dbReference type="STRING" id="414048.SAMN04489864_102379"/>
<dbReference type="Proteomes" id="UP000199666">
    <property type="component" value="Unassembled WGS sequence"/>
</dbReference>
<evidence type="ECO:0000256" key="3">
    <source>
        <dbReference type="ARBA" id="ARBA00022729"/>
    </source>
</evidence>
<keyword evidence="4" id="KW-0472">Membrane</keyword>
<feature type="domain" description="SusD-like N-terminal" evidence="7">
    <location>
        <begin position="105"/>
        <end position="233"/>
    </location>
</feature>
<keyword evidence="3" id="KW-0732">Signal</keyword>
<dbReference type="Pfam" id="PF14322">
    <property type="entry name" value="SusD-like_3"/>
    <property type="match status" value="1"/>
</dbReference>
<dbReference type="InterPro" id="IPR033985">
    <property type="entry name" value="SusD-like_N"/>
</dbReference>
<keyword evidence="5" id="KW-0998">Cell outer membrane</keyword>
<reference evidence="8 9" key="1">
    <citation type="submission" date="2016-10" db="EMBL/GenBank/DDBJ databases">
        <authorList>
            <person name="de Groot N.N."/>
        </authorList>
    </citation>
    <scope>NUCLEOTIDE SEQUENCE [LARGE SCALE GENOMIC DNA]</scope>
    <source>
        <strain evidence="8 9">DSM 18684</strain>
    </source>
</reference>
<evidence type="ECO:0000259" key="7">
    <source>
        <dbReference type="Pfam" id="PF14322"/>
    </source>
</evidence>
<dbReference type="AlphaFoldDB" id="A0A1I2UVV9"/>
<keyword evidence="9" id="KW-1185">Reference proteome</keyword>
<evidence type="ECO:0000256" key="4">
    <source>
        <dbReference type="ARBA" id="ARBA00023136"/>
    </source>
</evidence>
<organism evidence="8 9">
    <name type="scientific">Pedobacter insulae</name>
    <dbReference type="NCBI Taxonomy" id="414048"/>
    <lineage>
        <taxon>Bacteria</taxon>
        <taxon>Pseudomonadati</taxon>
        <taxon>Bacteroidota</taxon>
        <taxon>Sphingobacteriia</taxon>
        <taxon>Sphingobacteriales</taxon>
        <taxon>Sphingobacteriaceae</taxon>
        <taxon>Pedobacter</taxon>
    </lineage>
</organism>
<evidence type="ECO:0000313" key="9">
    <source>
        <dbReference type="Proteomes" id="UP000199666"/>
    </source>
</evidence>
<dbReference type="InterPro" id="IPR012944">
    <property type="entry name" value="SusD_RagB_dom"/>
</dbReference>
<dbReference type="OrthoDB" id="5694214at2"/>
<dbReference type="CDD" id="cd08977">
    <property type="entry name" value="SusD"/>
    <property type="match status" value="1"/>
</dbReference>
<evidence type="ECO:0000256" key="1">
    <source>
        <dbReference type="ARBA" id="ARBA00004442"/>
    </source>
</evidence>
<feature type="domain" description="RagB/SusD" evidence="6">
    <location>
        <begin position="273"/>
        <end position="570"/>
    </location>
</feature>
<dbReference type="InterPro" id="IPR011990">
    <property type="entry name" value="TPR-like_helical_dom_sf"/>
</dbReference>
<name>A0A1I2UVV9_9SPHI</name>
<dbReference type="Pfam" id="PF07980">
    <property type="entry name" value="SusD_RagB"/>
    <property type="match status" value="1"/>
</dbReference>
<evidence type="ECO:0000313" key="8">
    <source>
        <dbReference type="EMBL" id="SFG81294.1"/>
    </source>
</evidence>
<dbReference type="EMBL" id="FOPP01000002">
    <property type="protein sequence ID" value="SFG81294.1"/>
    <property type="molecule type" value="Genomic_DNA"/>
</dbReference>
<protein>
    <submittedName>
        <fullName evidence="8">Starch-binding associating with outer membrane</fullName>
    </submittedName>
</protein>
<evidence type="ECO:0000256" key="5">
    <source>
        <dbReference type="ARBA" id="ARBA00023237"/>
    </source>
</evidence>
<evidence type="ECO:0000256" key="2">
    <source>
        <dbReference type="ARBA" id="ARBA00006275"/>
    </source>
</evidence>
<accession>A0A1I2UVV9</accession>
<gene>
    <name evidence="8" type="ORF">SAMN04489864_102379</name>
</gene>
<sequence length="570" mass="64330">MLIFKIMINKNLISAVAGCLFLALFGGCKDEYLEKIPFNPSSVSFYSNQEELQIGLLGCYSQLNYQEQNYGLGNLRVPWHIFIDATTDICWDRTNGALQDIGKGTIDANNGVVLVKFREAYKGIARCNFLLDNVVKLKDKIPSTVYNQSIAEARFIRALNYSYLLTLYGGVPLVTTTLTINDSQIAKSTKAEIADFVINEMDAAAKDLPLNQAIINDGRATKGAALAIKARTALYNEKWDVAAQAAKQVMDLNKYALHANYGELFKYSGETSKEIIFSLQYAKNVNTHTTPRYFLPRLPGGVCDKVPFQSFIDSYECTDGLSIDSSPLYNPQKPFANRDPRLSYTCGVPGDRLFGYQFETHKDSLQIWNYNVTPAVRIANTEATHAFATFTGYVFRKYCDETDRTDLQNSEINIILMRYAEVLLTYAEAKIELDQIDQSVYDAINLVRRRATVNMPAITANKTQAQLRSIVRKERKYEFAMEGLRLADIRRWKIAEQVLVGPAYGRIPKGLLANAPIIDANGSPNYSNVTNRADMRIIETKVFNKNRDYLWPFPAIEVQTNKKLVQNPNY</sequence>
<comment type="similarity">
    <text evidence="2">Belongs to the SusD family.</text>
</comment>